<name>A0A821DM78_9BILA</name>
<dbReference type="AlphaFoldDB" id="A0A821DM78"/>
<dbReference type="Proteomes" id="UP000663873">
    <property type="component" value="Unassembled WGS sequence"/>
</dbReference>
<comment type="caution">
    <text evidence="1">The sequence shown here is derived from an EMBL/GenBank/DDBJ whole genome shotgun (WGS) entry which is preliminary data.</text>
</comment>
<organism evidence="1 2">
    <name type="scientific">Rotaria socialis</name>
    <dbReference type="NCBI Taxonomy" id="392032"/>
    <lineage>
        <taxon>Eukaryota</taxon>
        <taxon>Metazoa</taxon>
        <taxon>Spiralia</taxon>
        <taxon>Gnathifera</taxon>
        <taxon>Rotifera</taxon>
        <taxon>Eurotatoria</taxon>
        <taxon>Bdelloidea</taxon>
        <taxon>Philodinida</taxon>
        <taxon>Philodinidae</taxon>
        <taxon>Rotaria</taxon>
    </lineage>
</organism>
<reference evidence="1" key="1">
    <citation type="submission" date="2021-02" db="EMBL/GenBank/DDBJ databases">
        <authorList>
            <person name="Nowell W R."/>
        </authorList>
    </citation>
    <scope>NUCLEOTIDE SEQUENCE</scope>
</reference>
<evidence type="ECO:0000313" key="2">
    <source>
        <dbReference type="Proteomes" id="UP000663873"/>
    </source>
</evidence>
<dbReference type="EMBL" id="CAJOBP010027471">
    <property type="protein sequence ID" value="CAF4623621.1"/>
    <property type="molecule type" value="Genomic_DNA"/>
</dbReference>
<keyword evidence="2" id="KW-1185">Reference proteome</keyword>
<feature type="non-terminal residue" evidence="1">
    <location>
        <position position="1"/>
    </location>
</feature>
<proteinExistence type="predicted"/>
<sequence>FIPVSTPGYDDPAKYHSGPAACQGSIVQIYYTISMCAFTSFI</sequence>
<protein>
    <submittedName>
        <fullName evidence="1">Uncharacterized protein</fullName>
    </submittedName>
</protein>
<gene>
    <name evidence="1" type="ORF">UJA718_LOCUS32164</name>
</gene>
<evidence type="ECO:0000313" key="1">
    <source>
        <dbReference type="EMBL" id="CAF4623621.1"/>
    </source>
</evidence>
<accession>A0A821DM78</accession>